<gene>
    <name evidence="1" type="ORF">L3X38_029035</name>
</gene>
<keyword evidence="2" id="KW-1185">Reference proteome</keyword>
<evidence type="ECO:0000313" key="1">
    <source>
        <dbReference type="EMBL" id="KAI5329638.1"/>
    </source>
</evidence>
<dbReference type="Proteomes" id="UP001054821">
    <property type="component" value="Chromosome 5"/>
</dbReference>
<evidence type="ECO:0000313" key="2">
    <source>
        <dbReference type="Proteomes" id="UP001054821"/>
    </source>
</evidence>
<protein>
    <submittedName>
        <fullName evidence="1">Uncharacterized protein</fullName>
    </submittedName>
</protein>
<proteinExistence type="predicted"/>
<accession>A0AAD4VS87</accession>
<reference evidence="1 2" key="1">
    <citation type="journal article" date="2022" name="G3 (Bethesda)">
        <title>Whole-genome sequence and methylome profiling of the almond [Prunus dulcis (Mill.) D.A. Webb] cultivar 'Nonpareil'.</title>
        <authorList>
            <person name="D'Amico-Willman K.M."/>
            <person name="Ouma W.Z."/>
            <person name="Meulia T."/>
            <person name="Sideli G.M."/>
            <person name="Gradziel T.M."/>
            <person name="Fresnedo-Ramirez J."/>
        </authorList>
    </citation>
    <scope>NUCLEOTIDE SEQUENCE [LARGE SCALE GENOMIC DNA]</scope>
    <source>
        <strain evidence="1">Clone GOH B32 T37-40</strain>
    </source>
</reference>
<organism evidence="1 2">
    <name type="scientific">Prunus dulcis</name>
    <name type="common">Almond</name>
    <name type="synonym">Amygdalus dulcis</name>
    <dbReference type="NCBI Taxonomy" id="3755"/>
    <lineage>
        <taxon>Eukaryota</taxon>
        <taxon>Viridiplantae</taxon>
        <taxon>Streptophyta</taxon>
        <taxon>Embryophyta</taxon>
        <taxon>Tracheophyta</taxon>
        <taxon>Spermatophyta</taxon>
        <taxon>Magnoliopsida</taxon>
        <taxon>eudicotyledons</taxon>
        <taxon>Gunneridae</taxon>
        <taxon>Pentapetalae</taxon>
        <taxon>rosids</taxon>
        <taxon>fabids</taxon>
        <taxon>Rosales</taxon>
        <taxon>Rosaceae</taxon>
        <taxon>Amygdaloideae</taxon>
        <taxon>Amygdaleae</taxon>
        <taxon>Prunus</taxon>
    </lineage>
</organism>
<dbReference type="AlphaFoldDB" id="A0AAD4VS87"/>
<comment type="caution">
    <text evidence="1">The sequence shown here is derived from an EMBL/GenBank/DDBJ whole genome shotgun (WGS) entry which is preliminary data.</text>
</comment>
<sequence length="181" mass="20188">MVSLQIFLVVPCLGSRISTRKILAFAYVMNHSVTETNTFEQHPQEKKVEKLLKRPGNLFAFSSQEQGIVCLNLIANITIQKNQTAVSPSCALSAKGLPLRTAPEYLPEKSMSAPPPFVMNHSVTETNSYEQHPQRKARTFAHNTVPMAFAILGQLVNLTIRRYQLPFCYPATTNGAGNIWK</sequence>
<dbReference type="EMBL" id="JAJFAZ020000005">
    <property type="protein sequence ID" value="KAI5329638.1"/>
    <property type="molecule type" value="Genomic_DNA"/>
</dbReference>
<name>A0AAD4VS87_PRUDU</name>